<evidence type="ECO:0000256" key="2">
    <source>
        <dbReference type="SAM" id="MobiDB-lite"/>
    </source>
</evidence>
<reference evidence="3 4" key="1">
    <citation type="submission" date="2015-03" db="EMBL/GenBank/DDBJ databases">
        <title>Genomics and transcriptomics of the oil-accumulating basidiomycete yeast T. oleaginosus allow insights into substrate utilization and the diverse evolutionary trajectories of mating systems in fungi.</title>
        <authorList>
            <consortium name="DOE Joint Genome Institute"/>
            <person name="Kourist R."/>
            <person name="Kracht O."/>
            <person name="Bracharz F."/>
            <person name="Lipzen A."/>
            <person name="Nolan M."/>
            <person name="Ohm R."/>
            <person name="Grigoriev I."/>
            <person name="Sun S."/>
            <person name="Heitman J."/>
            <person name="Bruck T."/>
            <person name="Nowrousian M."/>
        </authorList>
    </citation>
    <scope>NUCLEOTIDE SEQUENCE [LARGE SCALE GENOMIC DNA]</scope>
    <source>
        <strain evidence="3 4">IBC0246</strain>
    </source>
</reference>
<feature type="compositionally biased region" description="Polar residues" evidence="2">
    <location>
        <begin position="45"/>
        <end position="68"/>
    </location>
</feature>
<keyword evidence="4" id="KW-1185">Reference proteome</keyword>
<accession>A0A0J0XLY8</accession>
<sequence length="419" mass="45091">MSTTSIKTYSPTNSTLDLSSTPPTLDTSISFDDMSFFTSKEDSDSSSTIKNESEASSTTKNESDSSLSTKEEIHSSSPTKNVAAELLVAKAYIASLETSLSSNDKSSSTEESAASSPTTTKNAAAELDAANAHIAALEAQLAFRSRVDTLAQQAQTIAGPRVALDALPSTPETLAPSLASVDSSSTSQEKDRLAIETLRATEGSILATLTHLQAAESRIAMAEAERDSLRKRNANLQQAYIESVGDESILQLEVIKSDELLRSMTAKKLELEAMFLKLEAKHAKLEEKYTALCDAKPKRHATIVALFKRRKVAAETVPAAPTFPTYPTMVTSTTTATITLSNSGTDFSEDGYMTALEGYATDDVTIGSIAPPPSPLGFLDPDWPLEPNARCHKRKWSTLRRCTKGLKRVIYVPARVPLN</sequence>
<feature type="region of interest" description="Disordered" evidence="2">
    <location>
        <begin position="38"/>
        <end position="79"/>
    </location>
</feature>
<organism evidence="3 4">
    <name type="scientific">Cutaneotrichosporon oleaginosum</name>
    <dbReference type="NCBI Taxonomy" id="879819"/>
    <lineage>
        <taxon>Eukaryota</taxon>
        <taxon>Fungi</taxon>
        <taxon>Dikarya</taxon>
        <taxon>Basidiomycota</taxon>
        <taxon>Agaricomycotina</taxon>
        <taxon>Tremellomycetes</taxon>
        <taxon>Trichosporonales</taxon>
        <taxon>Trichosporonaceae</taxon>
        <taxon>Cutaneotrichosporon</taxon>
    </lineage>
</organism>
<evidence type="ECO:0000256" key="1">
    <source>
        <dbReference type="SAM" id="Coils"/>
    </source>
</evidence>
<dbReference type="EMBL" id="KQ087209">
    <property type="protein sequence ID" value="KLT42122.1"/>
    <property type="molecule type" value="Genomic_DNA"/>
</dbReference>
<dbReference type="RefSeq" id="XP_018278613.1">
    <property type="nucleotide sequence ID" value="XM_018423298.1"/>
</dbReference>
<name>A0A0J0XLY8_9TREE</name>
<evidence type="ECO:0000313" key="4">
    <source>
        <dbReference type="Proteomes" id="UP000053611"/>
    </source>
</evidence>
<feature type="coiled-coil region" evidence="1">
    <location>
        <begin position="212"/>
        <end position="239"/>
    </location>
</feature>
<feature type="region of interest" description="Disordered" evidence="2">
    <location>
        <begin position="99"/>
        <end position="121"/>
    </location>
</feature>
<dbReference type="AlphaFoldDB" id="A0A0J0XLY8"/>
<dbReference type="GeneID" id="28983901"/>
<protein>
    <submittedName>
        <fullName evidence="3">Uncharacterized protein</fullName>
    </submittedName>
</protein>
<dbReference type="Proteomes" id="UP000053611">
    <property type="component" value="Unassembled WGS sequence"/>
</dbReference>
<proteinExistence type="predicted"/>
<feature type="region of interest" description="Disordered" evidence="2">
    <location>
        <begin position="1"/>
        <end position="24"/>
    </location>
</feature>
<evidence type="ECO:0000313" key="3">
    <source>
        <dbReference type="EMBL" id="KLT42122.1"/>
    </source>
</evidence>
<gene>
    <name evidence="3" type="ORF">CC85DRAFT_285887</name>
</gene>
<keyword evidence="1" id="KW-0175">Coiled coil</keyword>